<dbReference type="EMBL" id="DS268110">
    <property type="protein sequence ID" value="KMM67516.1"/>
    <property type="molecule type" value="Genomic_DNA"/>
</dbReference>
<accession>A0A0J6F3M9</accession>
<evidence type="ECO:0000256" key="5">
    <source>
        <dbReference type="ARBA" id="ARBA00022729"/>
    </source>
</evidence>
<dbReference type="InterPro" id="IPR034058">
    <property type="entry name" value="TagA/B/C/D_pept_dom"/>
</dbReference>
<dbReference type="PANTHER" id="PTHR43399">
    <property type="entry name" value="SUBTILISIN-RELATED"/>
    <property type="match status" value="1"/>
</dbReference>
<evidence type="ECO:0000256" key="6">
    <source>
        <dbReference type="ARBA" id="ARBA00022801"/>
    </source>
</evidence>
<organism evidence="14 15">
    <name type="scientific">Coccidioides posadasii RMSCC 3488</name>
    <dbReference type="NCBI Taxonomy" id="454284"/>
    <lineage>
        <taxon>Eukaryota</taxon>
        <taxon>Fungi</taxon>
        <taxon>Dikarya</taxon>
        <taxon>Ascomycota</taxon>
        <taxon>Pezizomycotina</taxon>
        <taxon>Eurotiomycetes</taxon>
        <taxon>Eurotiomycetidae</taxon>
        <taxon>Onygenales</taxon>
        <taxon>Onygenaceae</taxon>
        <taxon>Coccidioides</taxon>
    </lineage>
</organism>
<evidence type="ECO:0000256" key="3">
    <source>
        <dbReference type="ARBA" id="ARBA00022525"/>
    </source>
</evidence>
<dbReference type="InterPro" id="IPR000209">
    <property type="entry name" value="Peptidase_S8/S53_dom"/>
</dbReference>
<evidence type="ECO:0000256" key="12">
    <source>
        <dbReference type="SAM" id="MobiDB-lite"/>
    </source>
</evidence>
<dbReference type="PROSITE" id="PS51892">
    <property type="entry name" value="SUBTILASE"/>
    <property type="match status" value="1"/>
</dbReference>
<evidence type="ECO:0000256" key="9">
    <source>
        <dbReference type="ARBA" id="ARBA00023145"/>
    </source>
</evidence>
<keyword evidence="6 11" id="KW-0378">Hydrolase</keyword>
<dbReference type="PROSITE" id="PS00137">
    <property type="entry name" value="SUBTILASE_HIS"/>
    <property type="match status" value="1"/>
</dbReference>
<evidence type="ECO:0000256" key="2">
    <source>
        <dbReference type="ARBA" id="ARBA00011073"/>
    </source>
</evidence>
<evidence type="ECO:0000256" key="1">
    <source>
        <dbReference type="ARBA" id="ARBA00004613"/>
    </source>
</evidence>
<dbReference type="Gene3D" id="3.40.50.200">
    <property type="entry name" value="Peptidase S8/S53 domain"/>
    <property type="match status" value="1"/>
</dbReference>
<feature type="region of interest" description="Disordered" evidence="12">
    <location>
        <begin position="218"/>
        <end position="239"/>
    </location>
</feature>
<evidence type="ECO:0000256" key="8">
    <source>
        <dbReference type="ARBA" id="ARBA00023026"/>
    </source>
</evidence>
<dbReference type="PANTHER" id="PTHR43399:SF4">
    <property type="entry name" value="CELL WALL-ASSOCIATED PROTEASE"/>
    <property type="match status" value="1"/>
</dbReference>
<evidence type="ECO:0000256" key="4">
    <source>
        <dbReference type="ARBA" id="ARBA00022670"/>
    </source>
</evidence>
<feature type="active site" description="Charge relay system" evidence="11">
    <location>
        <position position="441"/>
    </location>
</feature>
<comment type="subcellular location">
    <subcellularLocation>
        <location evidence="1">Secreted</location>
    </subcellularLocation>
</comment>
<proteinExistence type="inferred from homology"/>
<reference evidence="15" key="3">
    <citation type="journal article" date="2010" name="Genome Res.">
        <title>Population genomic sequencing of Coccidioides fungi reveals recent hybridization and transposon control.</title>
        <authorList>
            <person name="Neafsey D.E."/>
            <person name="Barker B.M."/>
            <person name="Sharpton T.J."/>
            <person name="Stajich J.E."/>
            <person name="Park D.J."/>
            <person name="Whiston E."/>
            <person name="Hung C.-Y."/>
            <person name="McMahan C."/>
            <person name="White J."/>
            <person name="Sykes S."/>
            <person name="Heiman D."/>
            <person name="Young S."/>
            <person name="Zeng Q."/>
            <person name="Abouelleil A."/>
            <person name="Aftuck L."/>
            <person name="Bessette D."/>
            <person name="Brown A."/>
            <person name="FitzGerald M."/>
            <person name="Lui A."/>
            <person name="Macdonald J.P."/>
            <person name="Priest M."/>
            <person name="Orbach M.J."/>
            <person name="Galgiani J.N."/>
            <person name="Kirkland T.N."/>
            <person name="Cole G.T."/>
            <person name="Birren B.W."/>
            <person name="Henn M.R."/>
            <person name="Taylor J.W."/>
            <person name="Rounsley S.D."/>
        </authorList>
    </citation>
    <scope>NUCLEOTIDE SEQUENCE [LARGE SCALE GENOMIC DNA]</scope>
    <source>
        <strain evidence="15">RMSCC 3488</strain>
    </source>
</reference>
<dbReference type="InterPro" id="IPR051048">
    <property type="entry name" value="Peptidase_S8/S53_subtilisin"/>
</dbReference>
<dbReference type="Proteomes" id="UP000054567">
    <property type="component" value="Unassembled WGS sequence"/>
</dbReference>
<feature type="active site" description="Charge relay system" evidence="11">
    <location>
        <position position="230"/>
    </location>
</feature>
<protein>
    <submittedName>
        <fullName evidence="14">Kp-43 peptidase</fullName>
    </submittedName>
</protein>
<evidence type="ECO:0000256" key="10">
    <source>
        <dbReference type="ARBA" id="ARBA00023180"/>
    </source>
</evidence>
<dbReference type="InterPro" id="IPR036852">
    <property type="entry name" value="Peptidase_S8/S53_dom_sf"/>
</dbReference>
<keyword evidence="5" id="KW-0732">Signal</keyword>
<feature type="domain" description="Peptidase S8/S53" evidence="13">
    <location>
        <begin position="186"/>
        <end position="456"/>
    </location>
</feature>
<keyword evidence="8" id="KW-0843">Virulence</keyword>
<dbReference type="SUPFAM" id="SSF52743">
    <property type="entry name" value="Subtilisin-like"/>
    <property type="match status" value="1"/>
</dbReference>
<evidence type="ECO:0000256" key="7">
    <source>
        <dbReference type="ARBA" id="ARBA00022825"/>
    </source>
</evidence>
<dbReference type="InterPro" id="IPR022398">
    <property type="entry name" value="Peptidase_S8_His-AS"/>
</dbReference>
<dbReference type="OrthoDB" id="10256524at2759"/>
<feature type="active site" description="Charge relay system" evidence="11">
    <location>
        <position position="191"/>
    </location>
</feature>
<dbReference type="VEuPathDB" id="FungiDB:CPAG_03850"/>
<dbReference type="GO" id="GO:0006508">
    <property type="term" value="P:proteolysis"/>
    <property type="evidence" value="ECO:0007669"/>
    <property type="project" value="UniProtKB-KW"/>
</dbReference>
<dbReference type="Pfam" id="PF00082">
    <property type="entry name" value="Peptidase_S8"/>
    <property type="match status" value="1"/>
</dbReference>
<keyword evidence="10" id="KW-0325">Glycoprotein</keyword>
<keyword evidence="7 11" id="KW-0720">Serine protease</keyword>
<evidence type="ECO:0000256" key="11">
    <source>
        <dbReference type="PROSITE-ProRule" id="PRU01240"/>
    </source>
</evidence>
<evidence type="ECO:0000313" key="14">
    <source>
        <dbReference type="EMBL" id="KMM67516.1"/>
    </source>
</evidence>
<dbReference type="PROSITE" id="PS00138">
    <property type="entry name" value="SUBTILASE_SER"/>
    <property type="match status" value="1"/>
</dbReference>
<keyword evidence="3" id="KW-0964">Secreted</keyword>
<evidence type="ECO:0000259" key="13">
    <source>
        <dbReference type="Pfam" id="PF00082"/>
    </source>
</evidence>
<comment type="similarity">
    <text evidence="2 11">Belongs to the peptidase S8 family.</text>
</comment>
<name>A0A0J6F3M9_COCPO</name>
<dbReference type="GO" id="GO:0004252">
    <property type="term" value="F:serine-type endopeptidase activity"/>
    <property type="evidence" value="ECO:0007669"/>
    <property type="project" value="UniProtKB-UniRule"/>
</dbReference>
<evidence type="ECO:0000313" key="15">
    <source>
        <dbReference type="Proteomes" id="UP000054567"/>
    </source>
</evidence>
<keyword evidence="4 11" id="KW-0645">Protease</keyword>
<reference evidence="15" key="2">
    <citation type="journal article" date="2009" name="Genome Res.">
        <title>Comparative genomic analyses of the human fungal pathogens Coccidioides and their relatives.</title>
        <authorList>
            <person name="Sharpton T.J."/>
            <person name="Stajich J.E."/>
            <person name="Rounsley S.D."/>
            <person name="Gardner M.J."/>
            <person name="Wortman J.R."/>
            <person name="Jordar V.S."/>
            <person name="Maiti R."/>
            <person name="Kodira C.D."/>
            <person name="Neafsey D.E."/>
            <person name="Zeng Q."/>
            <person name="Hung C.-Y."/>
            <person name="McMahan C."/>
            <person name="Muszewska A."/>
            <person name="Grynberg M."/>
            <person name="Mandel M.A."/>
            <person name="Kellner E.M."/>
            <person name="Barker B.M."/>
            <person name="Galgiani J.N."/>
            <person name="Orbach M.J."/>
            <person name="Kirkland T.N."/>
            <person name="Cole G.T."/>
            <person name="Henn M.R."/>
            <person name="Birren B.W."/>
            <person name="Taylor J.W."/>
        </authorList>
    </citation>
    <scope>NUCLEOTIDE SEQUENCE [LARGE SCALE GENOMIC DNA]</scope>
    <source>
        <strain evidence="15">RMSCC 3488</strain>
    </source>
</reference>
<gene>
    <name evidence="14" type="ORF">CPAG_03850</name>
</gene>
<dbReference type="AlphaFoldDB" id="A0A0J6F3M9"/>
<sequence>MARYLANTGSQLQIFISVSKAMVCLRRVAANRGQLMPRLARPLFERRYLPYSDIELTPPDEQEDQLETLGAVVHEYVSHNTYLCGYKGSDLAQIRALEFVVWADVYLNTFVIQPTLKSAAPTTQTFQVHKVDVIFHHDVDTHAENLRIALATAAHVDADDLDIGPHKVRLAVQEQYLEGLAAIDDVVAVADIGFDKGSTQDVHEAFTGRVKKLYPLGKSTSGTTGHPDGHGTQVCSSVLGDGNPKSMGGRIRGVAAKSTLVVQSLLDGRGNLGGIPDDLTQLFIQPYNEDNARIHTNYWGSTSGRQLPYDASSSEIDRFVWEHPDIVVLFAAGNDGIDIDRNGVIDDRLSSSCKELHHRRRKREPPPEHSYQVWHNDLMANHPDGVAAFSSRGLTKEGRIKLYAVAPGTGILSTRSHDLLNPGERFGHSDDPNYWFLAGTSMATPLVAGAVAVLRECLTLCAGLEHQQTSSTG</sequence>
<dbReference type="InterPro" id="IPR015500">
    <property type="entry name" value="Peptidase_S8_subtilisin-rel"/>
</dbReference>
<reference evidence="14 15" key="1">
    <citation type="submission" date="2007-06" db="EMBL/GenBank/DDBJ databases">
        <title>The Genome Sequence of Coccidioides posadasii RMSCC_3488.</title>
        <authorList>
            <consortium name="Coccidioides Genome Resources Consortium"/>
            <consortium name="The Broad Institute Genome Sequencing Platform"/>
            <person name="Henn M.R."/>
            <person name="Sykes S."/>
            <person name="Young S."/>
            <person name="Jaffe D."/>
            <person name="Berlin A."/>
            <person name="Alvarez P."/>
            <person name="Butler J."/>
            <person name="Gnerre S."/>
            <person name="Grabherr M."/>
            <person name="Mauceli E."/>
            <person name="Brockman W."/>
            <person name="Kodira C."/>
            <person name="Alvarado L."/>
            <person name="Zeng Q."/>
            <person name="Crawford M."/>
            <person name="Antoine C."/>
            <person name="Devon K."/>
            <person name="Galgiani J."/>
            <person name="Orsborn K."/>
            <person name="Lewis M.L."/>
            <person name="Nusbaum C."/>
            <person name="Galagan J."/>
            <person name="Birren B."/>
        </authorList>
    </citation>
    <scope>NUCLEOTIDE SEQUENCE [LARGE SCALE GENOMIC DNA]</scope>
    <source>
        <strain evidence="14 15">RMSCC 3488</strain>
    </source>
</reference>
<dbReference type="GO" id="GO:0005576">
    <property type="term" value="C:extracellular region"/>
    <property type="evidence" value="ECO:0007669"/>
    <property type="project" value="UniProtKB-SubCell"/>
</dbReference>
<dbReference type="PRINTS" id="PR00723">
    <property type="entry name" value="SUBTILISIN"/>
</dbReference>
<dbReference type="CDD" id="cd04842">
    <property type="entry name" value="Peptidases_S8_Kp43_protease"/>
    <property type="match status" value="1"/>
</dbReference>
<keyword evidence="9" id="KW-0865">Zymogen</keyword>
<dbReference type="InterPro" id="IPR023828">
    <property type="entry name" value="Peptidase_S8_Ser-AS"/>
</dbReference>